<evidence type="ECO:0000259" key="6">
    <source>
        <dbReference type="PROSITE" id="PS50111"/>
    </source>
</evidence>
<dbReference type="AlphaFoldDB" id="A0A106C0X2"/>
<organism evidence="8">
    <name type="scientific">Shewanella frigidimarina</name>
    <dbReference type="NCBI Taxonomy" id="56812"/>
    <lineage>
        <taxon>Bacteria</taxon>
        <taxon>Pseudomonadati</taxon>
        <taxon>Pseudomonadota</taxon>
        <taxon>Gammaproteobacteria</taxon>
        <taxon>Alteromonadales</taxon>
        <taxon>Shewanellaceae</taxon>
        <taxon>Shewanella</taxon>
    </lineage>
</organism>
<dbReference type="SMART" id="SM00283">
    <property type="entry name" value="MA"/>
    <property type="match status" value="1"/>
</dbReference>
<keyword evidence="2 4" id="KW-0807">Transducer</keyword>
<evidence type="ECO:0000313" key="8">
    <source>
        <dbReference type="EMBL" id="KVX02166.1"/>
    </source>
</evidence>
<reference evidence="8 9" key="1">
    <citation type="submission" date="2016-01" db="EMBL/GenBank/DDBJ databases">
        <title>Draft genome of the antarctic isolate Shewanella frigidimarina Ag06-30.</title>
        <authorList>
            <person name="Parmeciano Di Noto G."/>
            <person name="Vazquez S."/>
            <person name="Mac Cormack W."/>
            <person name="Iriarte A."/>
            <person name="Quiroga C."/>
        </authorList>
    </citation>
    <scope>NUCLEOTIDE SEQUENCE [LARGE SCALE GENOMIC DNA]</scope>
    <source>
        <strain evidence="8 9">Ag06-30</strain>
    </source>
</reference>
<comment type="caution">
    <text evidence="8">The sequence shown here is derived from an EMBL/GenBank/DDBJ whole genome shotgun (WGS) entry which is preliminary data.</text>
</comment>
<feature type="transmembrane region" description="Helical" evidence="5">
    <location>
        <begin position="353"/>
        <end position="373"/>
    </location>
</feature>
<keyword evidence="5" id="KW-0472">Membrane</keyword>
<feature type="transmembrane region" description="Helical" evidence="5">
    <location>
        <begin position="12"/>
        <end position="33"/>
    </location>
</feature>
<name>A0A106C0X2_SHEFR</name>
<accession>A0A106C0X2</accession>
<comment type="subcellular location">
    <subcellularLocation>
        <location evidence="1">Membrane</location>
    </subcellularLocation>
</comment>
<dbReference type="EMBL" id="LRDC01000017">
    <property type="protein sequence ID" value="KVX02166.1"/>
    <property type="molecule type" value="Genomic_DNA"/>
</dbReference>
<dbReference type="Gene3D" id="3.30.450.20">
    <property type="entry name" value="PAS domain"/>
    <property type="match status" value="1"/>
</dbReference>
<protein>
    <submittedName>
        <fullName evidence="8">Chemotaxis protein</fullName>
    </submittedName>
</protein>
<dbReference type="Pfam" id="PF00015">
    <property type="entry name" value="MCPsignal"/>
    <property type="match status" value="1"/>
</dbReference>
<feature type="domain" description="Methyl-accepting transducer" evidence="6">
    <location>
        <begin position="433"/>
        <end position="669"/>
    </location>
</feature>
<feature type="domain" description="HAMP" evidence="7">
    <location>
        <begin position="374"/>
        <end position="428"/>
    </location>
</feature>
<proteinExistence type="inferred from homology"/>
<dbReference type="RefSeq" id="WP_059745654.1">
    <property type="nucleotide sequence ID" value="NZ_JBOZOX010000011.1"/>
</dbReference>
<evidence type="ECO:0000256" key="4">
    <source>
        <dbReference type="PROSITE-ProRule" id="PRU00284"/>
    </source>
</evidence>
<dbReference type="Proteomes" id="UP000055702">
    <property type="component" value="Unassembled WGS sequence"/>
</dbReference>
<dbReference type="PANTHER" id="PTHR32089">
    <property type="entry name" value="METHYL-ACCEPTING CHEMOTAXIS PROTEIN MCPB"/>
    <property type="match status" value="1"/>
</dbReference>
<dbReference type="GO" id="GO:0016020">
    <property type="term" value="C:membrane"/>
    <property type="evidence" value="ECO:0007669"/>
    <property type="project" value="UniProtKB-SubCell"/>
</dbReference>
<dbReference type="SUPFAM" id="SSF58104">
    <property type="entry name" value="Methyl-accepting chemotaxis protein (MCP) signaling domain"/>
    <property type="match status" value="1"/>
</dbReference>
<evidence type="ECO:0000313" key="9">
    <source>
        <dbReference type="Proteomes" id="UP000055702"/>
    </source>
</evidence>
<dbReference type="PANTHER" id="PTHR32089:SF117">
    <property type="entry name" value="METHYL ACCEPTING SENSORY TRANSDUCER WITH CACHE_1 SMALL MOLECULE BINDING DOMAIN"/>
    <property type="match status" value="1"/>
</dbReference>
<evidence type="ECO:0000256" key="3">
    <source>
        <dbReference type="ARBA" id="ARBA00029447"/>
    </source>
</evidence>
<dbReference type="CDD" id="cd12913">
    <property type="entry name" value="PDC1_MCP_like"/>
    <property type="match status" value="1"/>
</dbReference>
<dbReference type="PROSITE" id="PS50111">
    <property type="entry name" value="CHEMOTAXIS_TRANSDUC_2"/>
    <property type="match status" value="1"/>
</dbReference>
<comment type="similarity">
    <text evidence="3">Belongs to the methyl-accepting chemotaxis (MCP) protein family.</text>
</comment>
<dbReference type="PROSITE" id="PS50885">
    <property type="entry name" value="HAMP"/>
    <property type="match status" value="1"/>
</dbReference>
<dbReference type="GO" id="GO:0006935">
    <property type="term" value="P:chemotaxis"/>
    <property type="evidence" value="ECO:0007669"/>
    <property type="project" value="UniProtKB-ARBA"/>
</dbReference>
<evidence type="ECO:0000256" key="2">
    <source>
        <dbReference type="ARBA" id="ARBA00023224"/>
    </source>
</evidence>
<dbReference type="Pfam" id="PF00672">
    <property type="entry name" value="HAMP"/>
    <property type="match status" value="1"/>
</dbReference>
<dbReference type="Pfam" id="PF22673">
    <property type="entry name" value="MCP-like_PDC_1"/>
    <property type="match status" value="1"/>
</dbReference>
<evidence type="ECO:0000259" key="7">
    <source>
        <dbReference type="PROSITE" id="PS50885"/>
    </source>
</evidence>
<keyword evidence="5" id="KW-0812">Transmembrane</keyword>
<dbReference type="SMART" id="SM00304">
    <property type="entry name" value="HAMP"/>
    <property type="match status" value="2"/>
</dbReference>
<evidence type="ECO:0000256" key="1">
    <source>
        <dbReference type="ARBA" id="ARBA00004370"/>
    </source>
</evidence>
<dbReference type="GO" id="GO:0007165">
    <property type="term" value="P:signal transduction"/>
    <property type="evidence" value="ECO:0007669"/>
    <property type="project" value="UniProtKB-KW"/>
</dbReference>
<dbReference type="InterPro" id="IPR003660">
    <property type="entry name" value="HAMP_dom"/>
</dbReference>
<dbReference type="Gene3D" id="1.10.287.950">
    <property type="entry name" value="Methyl-accepting chemotaxis protein"/>
    <property type="match status" value="1"/>
</dbReference>
<dbReference type="FunFam" id="1.10.287.950:FF:000001">
    <property type="entry name" value="Methyl-accepting chemotaxis sensory transducer"/>
    <property type="match status" value="1"/>
</dbReference>
<keyword evidence="5" id="KW-1133">Transmembrane helix</keyword>
<evidence type="ECO:0000256" key="5">
    <source>
        <dbReference type="SAM" id="Phobius"/>
    </source>
</evidence>
<dbReference type="InterPro" id="IPR004089">
    <property type="entry name" value="MCPsignal_dom"/>
</dbReference>
<sequence>MKALSIKTKLLWITSALFVTTVIVLSLSLWLGLKDKNSSLAAEVEVALQQEIKDKLSARAGEYGERIAGFINEAYRIPFSFAGLLEQTSKKDPLSRDRMELSLAAILQKNNIISSMYAQFEPNGYDGLDSSYFQGSSHSVPNVGTLEIYYTRNGDGTVEQNQVDEAAEKYITTLNEFGVREAEWYLCAKDTKKSCLMEPYLYEITPGNTALMTSLTVPVIVDNQFKGLVGVDINLPIFQTMIMQLSKSLYGGQAKVTLVSQKGFVVAASHYKKFARPFSESVGPELAKKLLALDSSSDFVNEPTSIAVAYPINIPIADATWSLIIEVPKNKAFMAVDNMNTAMTDMAMSLGSLLLTIGIIVTVIAVLIISLVIRSIISPLNMIQARVENLASAEGDLTQAIEVDAHAELIALGSGINAFIAKLRHLISELKILADRSQQESIKSADIAKHTRESVNRQYGEIESVVTAVNQMSATALEVAKASEQTAMETESMTVNVKDGQSRLTQAMVFVEGVSGDSAQAQQAVGMVSQSSANISRILEVISSIAEQTNLLALNAAIEAARAGEQGRGFAVVADEVRTLASRTQTSTNEISTLIESLQKEVKNASSIIDKGAQGAQKAVEQTQLALQSLNAIVEQINQVSGQVTHIATAAEEQSAVTEEVNRNITGISDSAAELSQLADSAQQSSDSLADLVQQQHQQLGRLRT</sequence>
<gene>
    <name evidence="8" type="ORF">AWJ07_16015</name>
</gene>
<dbReference type="CDD" id="cd11386">
    <property type="entry name" value="MCP_signal"/>
    <property type="match status" value="1"/>
</dbReference>